<organism evidence="2 3">
    <name type="scientific">Bacillus cereus</name>
    <dbReference type="NCBI Taxonomy" id="1396"/>
    <lineage>
        <taxon>Bacteria</taxon>
        <taxon>Bacillati</taxon>
        <taxon>Bacillota</taxon>
        <taxon>Bacilli</taxon>
        <taxon>Bacillales</taxon>
        <taxon>Bacillaceae</taxon>
        <taxon>Bacillus</taxon>
        <taxon>Bacillus cereus group</taxon>
    </lineage>
</organism>
<evidence type="ECO:0000256" key="1">
    <source>
        <dbReference type="SAM" id="Phobius"/>
    </source>
</evidence>
<dbReference type="RefSeq" id="WP_098859057.1">
    <property type="nucleotide sequence ID" value="NZ_VOVB01000059.1"/>
</dbReference>
<keyword evidence="1" id="KW-1133">Transmembrane helix</keyword>
<evidence type="ECO:0000313" key="2">
    <source>
        <dbReference type="EMBL" id="PGT99481.1"/>
    </source>
</evidence>
<comment type="caution">
    <text evidence="2">The sequence shown here is derived from an EMBL/GenBank/DDBJ whole genome shotgun (WGS) entry which is preliminary data.</text>
</comment>
<evidence type="ECO:0000313" key="3">
    <source>
        <dbReference type="Proteomes" id="UP000225766"/>
    </source>
</evidence>
<gene>
    <name evidence="2" type="ORF">COD19_19380</name>
</gene>
<reference evidence="2 3" key="1">
    <citation type="submission" date="2017-09" db="EMBL/GenBank/DDBJ databases">
        <title>Large-scale bioinformatics analysis of Bacillus genomes uncovers conserved roles of natural products in bacterial physiology.</title>
        <authorList>
            <consortium name="Agbiome Team Llc"/>
            <person name="Bleich R.M."/>
            <person name="Grubbs K.J."/>
            <person name="Santa Maria K.C."/>
            <person name="Allen S.E."/>
            <person name="Farag S."/>
            <person name="Shank E.A."/>
            <person name="Bowers A."/>
        </authorList>
    </citation>
    <scope>NUCLEOTIDE SEQUENCE [LARGE SCALE GENOMIC DNA]</scope>
    <source>
        <strain evidence="2 3">AFS040105</strain>
    </source>
</reference>
<dbReference type="Proteomes" id="UP000225766">
    <property type="component" value="Unassembled WGS sequence"/>
</dbReference>
<sequence>MRFLGFLFIYEAIRENNLFSGFLSFMLFSLVLFWGLDQFGTYISSAIGVVFCLALIPLALYILGGIIILFNFITDILATFIIRTFRLKPITIKK</sequence>
<keyword evidence="1" id="KW-0812">Transmembrane</keyword>
<accession>A0A2C1LNG9</accession>
<proteinExistence type="predicted"/>
<keyword evidence="1" id="KW-0472">Membrane</keyword>
<feature type="transmembrane region" description="Helical" evidence="1">
    <location>
        <begin position="42"/>
        <end position="73"/>
    </location>
</feature>
<protein>
    <submittedName>
        <fullName evidence="2">Uncharacterized protein</fullName>
    </submittedName>
</protein>
<feature type="transmembrane region" description="Helical" evidence="1">
    <location>
        <begin position="18"/>
        <end position="36"/>
    </location>
</feature>
<dbReference type="AlphaFoldDB" id="A0A2C1LNG9"/>
<name>A0A2C1LNG9_BACCE</name>
<dbReference type="EMBL" id="NUMG01000027">
    <property type="protein sequence ID" value="PGT99481.1"/>
    <property type="molecule type" value="Genomic_DNA"/>
</dbReference>